<keyword evidence="3" id="KW-0378">Hydrolase</keyword>
<dbReference type="EMBL" id="FWXR01000003">
    <property type="protein sequence ID" value="SMC51726.1"/>
    <property type="molecule type" value="Genomic_DNA"/>
</dbReference>
<dbReference type="GO" id="GO:0008233">
    <property type="term" value="F:peptidase activity"/>
    <property type="evidence" value="ECO:0007669"/>
    <property type="project" value="UniProtKB-KW"/>
</dbReference>
<feature type="domain" description="Prohead serine protease" evidence="5">
    <location>
        <begin position="87"/>
        <end position="168"/>
    </location>
</feature>
<dbReference type="OrthoDB" id="9806592at2"/>
<feature type="region of interest" description="Disordered" evidence="4">
    <location>
        <begin position="165"/>
        <end position="201"/>
    </location>
</feature>
<keyword evidence="2 6" id="KW-0645">Protease</keyword>
<accession>A0A1W1ZTM9</accession>
<keyword evidence="1" id="KW-1188">Viral release from host cell</keyword>
<gene>
    <name evidence="6" type="ORF">SAMN06297251_103123</name>
</gene>
<evidence type="ECO:0000259" key="5">
    <source>
        <dbReference type="Pfam" id="PF04586"/>
    </source>
</evidence>
<dbReference type="GO" id="GO:0006508">
    <property type="term" value="P:proteolysis"/>
    <property type="evidence" value="ECO:0007669"/>
    <property type="project" value="UniProtKB-KW"/>
</dbReference>
<dbReference type="STRING" id="937218.SAMN06297251_103123"/>
<evidence type="ECO:0000256" key="4">
    <source>
        <dbReference type="SAM" id="MobiDB-lite"/>
    </source>
</evidence>
<dbReference type="RefSeq" id="WP_084408953.1">
    <property type="nucleotide sequence ID" value="NZ_FWXR01000003.1"/>
</dbReference>
<reference evidence="6 7" key="1">
    <citation type="submission" date="2017-04" db="EMBL/GenBank/DDBJ databases">
        <authorList>
            <person name="Afonso C.L."/>
            <person name="Miller P.J."/>
            <person name="Scott M.A."/>
            <person name="Spackman E."/>
            <person name="Goraichik I."/>
            <person name="Dimitrov K.M."/>
            <person name="Suarez D.L."/>
            <person name="Swayne D.E."/>
        </authorList>
    </citation>
    <scope>NUCLEOTIDE SEQUENCE [LARGE SCALE GENOMIC DNA]</scope>
    <source>
        <strain evidence="6 7">CGMCC 1.10972</strain>
    </source>
</reference>
<protein>
    <submittedName>
        <fullName evidence="6">Phage prohead protease, HK97 family</fullName>
    </submittedName>
</protein>
<dbReference type="AlphaFoldDB" id="A0A1W1ZTM9"/>
<dbReference type="Pfam" id="PF25209">
    <property type="entry name" value="Phage_capsid_4"/>
    <property type="match status" value="1"/>
</dbReference>
<evidence type="ECO:0000256" key="3">
    <source>
        <dbReference type="ARBA" id="ARBA00022801"/>
    </source>
</evidence>
<dbReference type="NCBIfam" id="NF045541">
    <property type="entry name" value="scaf_prot_MCP2"/>
    <property type="match status" value="1"/>
</dbReference>
<evidence type="ECO:0000313" key="6">
    <source>
        <dbReference type="EMBL" id="SMC51726.1"/>
    </source>
</evidence>
<organism evidence="6 7">
    <name type="scientific">Fulvimarina manganoxydans</name>
    <dbReference type="NCBI Taxonomy" id="937218"/>
    <lineage>
        <taxon>Bacteria</taxon>
        <taxon>Pseudomonadati</taxon>
        <taxon>Pseudomonadota</taxon>
        <taxon>Alphaproteobacteria</taxon>
        <taxon>Hyphomicrobiales</taxon>
        <taxon>Aurantimonadaceae</taxon>
        <taxon>Fulvimarina</taxon>
    </lineage>
</organism>
<evidence type="ECO:0000256" key="2">
    <source>
        <dbReference type="ARBA" id="ARBA00022670"/>
    </source>
</evidence>
<proteinExistence type="predicted"/>
<dbReference type="Pfam" id="PF04586">
    <property type="entry name" value="Peptidase_S78"/>
    <property type="match status" value="1"/>
</dbReference>
<evidence type="ECO:0000256" key="1">
    <source>
        <dbReference type="ARBA" id="ARBA00022612"/>
    </source>
</evidence>
<sequence length="628" mass="69190">MPHDHLTRRLPGVRSASTYNEDTGTFEAVIATDAPVERYMPGEGRVNEVLDVRGANLDRVAGGMALLDSHRAGTFADRLGTVETIKRQSNTLVATIRLFDDERAAPVRSALRAGHRLGISIGYRVRKYEADDADPPNFRATAWDLLEVSVVNIPADAGASTRALENEMPQANATGRRPEETTTTADPDTAARSAIENPPASNQTIAAEAARAERARVTTVQALGRRFNMTDEFTRAHVDAGTTEAEFRSAITEHMIQEQERTASFPHIETRGMQDETVTRRSLVTNALLHRTGVVDELSEGAREWRGMTAIEIARAMLRASGESDRGSPNEVLKRAMHSTSDFTFILNQVTEQTLLSGYQSYPNTFDLIATRNVVSDFREIRVIDVGSAPNLLPVNEHGEFKRGTIRESQESFHLATFGRVMALTRQTLINDRLGVFTRAVQEWGRKAAKLEGDIVWAQVIENAKLADGKGLFHADHGNLGSAAALSLASLKAARTTFRKQKDLDGEPINIAPQYLFVGSDLEIEAQAIVSSTTTPQTIDQVIPEAIRSITPVYEHRLDALGTTAWFLFASAQQTMGRGLQYAYLAGQEQPFFDERVGFDIDGIEYKLRHDFGAGLTDYRFAYKNPGA</sequence>
<evidence type="ECO:0000313" key="7">
    <source>
        <dbReference type="Proteomes" id="UP000192656"/>
    </source>
</evidence>
<dbReference type="Proteomes" id="UP000192656">
    <property type="component" value="Unassembled WGS sequence"/>
</dbReference>
<dbReference type="InterPro" id="IPR054613">
    <property type="entry name" value="Peptidase_S78_dom"/>
</dbReference>
<feature type="compositionally biased region" description="Low complexity" evidence="4">
    <location>
        <begin position="181"/>
        <end position="192"/>
    </location>
</feature>
<name>A0A1W1ZTM9_9HYPH</name>
<keyword evidence="7" id="KW-1185">Reference proteome</keyword>